<keyword evidence="9" id="KW-0325">Glycoprotein</keyword>
<feature type="transmembrane region" description="Helical" evidence="12">
    <location>
        <begin position="384"/>
        <end position="407"/>
    </location>
</feature>
<comment type="subcellular location">
    <subcellularLocation>
        <location evidence="1">Cell membrane</location>
        <topology evidence="1">Multi-pass membrane protein</topology>
    </subcellularLocation>
</comment>
<evidence type="ECO:0000256" key="2">
    <source>
        <dbReference type="ARBA" id="ARBA00022448"/>
    </source>
</evidence>
<keyword evidence="11" id="KW-0407">Ion channel</keyword>
<feature type="domain" description="Ionotropic glutamate receptor L-glutamate and glycine-binding" evidence="13">
    <location>
        <begin position="4"/>
        <end position="85"/>
    </location>
</feature>
<dbReference type="InterPro" id="IPR052192">
    <property type="entry name" value="Insect_Ionotropic_Sensory_Rcpt"/>
</dbReference>
<dbReference type="EMBL" id="CAJVCH010152181">
    <property type="protein sequence ID" value="CAG7727676.1"/>
    <property type="molecule type" value="Genomic_DNA"/>
</dbReference>
<dbReference type="Proteomes" id="UP000708208">
    <property type="component" value="Unassembled WGS sequence"/>
</dbReference>
<dbReference type="OrthoDB" id="6117597at2759"/>
<evidence type="ECO:0000256" key="3">
    <source>
        <dbReference type="ARBA" id="ARBA00022475"/>
    </source>
</evidence>
<keyword evidence="2" id="KW-0813">Transport</keyword>
<keyword evidence="6" id="KW-0406">Ion transport</keyword>
<evidence type="ECO:0000256" key="1">
    <source>
        <dbReference type="ARBA" id="ARBA00004651"/>
    </source>
</evidence>
<evidence type="ECO:0000256" key="7">
    <source>
        <dbReference type="ARBA" id="ARBA00023136"/>
    </source>
</evidence>
<dbReference type="Pfam" id="PF10613">
    <property type="entry name" value="Lig_chan-Glu_bd"/>
    <property type="match status" value="1"/>
</dbReference>
<feature type="transmembrane region" description="Helical" evidence="12">
    <location>
        <begin position="203"/>
        <end position="231"/>
    </location>
</feature>
<dbReference type="InterPro" id="IPR019594">
    <property type="entry name" value="Glu/Gly-bd"/>
</dbReference>
<accession>A0A8J2KLU6</accession>
<evidence type="ECO:0000256" key="4">
    <source>
        <dbReference type="ARBA" id="ARBA00022692"/>
    </source>
</evidence>
<keyword evidence="4 12" id="KW-0812">Transmembrane</keyword>
<evidence type="ECO:0000313" key="14">
    <source>
        <dbReference type="EMBL" id="CAG7727676.1"/>
    </source>
</evidence>
<sequence length="421" mass="47333">MDSFTFQLLEALQFTMNFTIKVIVSHSWGDFIPESNKWGGMIAELLAGEVDIAISSTSDIPLRRTVIDFNIPTNTLKLSGFFKKPRAVVDAKALIEPFKGSFWFAVISVIVSLSLVLIFFKWVLVRAVSHTKEYSSDLSFDEVSVKTDLQRLDIIGSRDNSTGTGSCDDPQSLWCPSDCFQWALAAFCIQGFYNIPKYDCYRIVIGMGFLSGVLIYGAYAGTLISFLSVVVDSVTSVEQLMEDSFVLSIVGNNISQRFFRDSPSPSNRKVYQRRRMHPVYYGLDETKRELLSGSFVFFMDQLSGYNTLNNKFSVKDSCSIQELRIPNAAQKQGSMVPKNSPYKRRIDFQILRMIEHGLIDQLNRRFIPKRTMCSNSVTFDGVQLTSVTVAFGILGIGALLSFAIVVIENGRSKLTQDEYNL</sequence>
<dbReference type="GO" id="GO:0005886">
    <property type="term" value="C:plasma membrane"/>
    <property type="evidence" value="ECO:0007669"/>
    <property type="project" value="UniProtKB-SubCell"/>
</dbReference>
<keyword evidence="10" id="KW-1071">Ligand-gated ion channel</keyword>
<name>A0A8J2KLU6_9HEXA</name>
<evidence type="ECO:0000259" key="13">
    <source>
        <dbReference type="Pfam" id="PF10613"/>
    </source>
</evidence>
<dbReference type="PANTHER" id="PTHR42643">
    <property type="entry name" value="IONOTROPIC RECEPTOR 20A-RELATED"/>
    <property type="match status" value="1"/>
</dbReference>
<gene>
    <name evidence="14" type="ORF">AFUS01_LOCUS16507</name>
</gene>
<feature type="transmembrane region" description="Helical" evidence="12">
    <location>
        <begin position="102"/>
        <end position="124"/>
    </location>
</feature>
<evidence type="ECO:0000256" key="8">
    <source>
        <dbReference type="ARBA" id="ARBA00023170"/>
    </source>
</evidence>
<comment type="caution">
    <text evidence="14">The sequence shown here is derived from an EMBL/GenBank/DDBJ whole genome shotgun (WGS) entry which is preliminary data.</text>
</comment>
<dbReference type="GO" id="GO:0015276">
    <property type="term" value="F:ligand-gated monoatomic ion channel activity"/>
    <property type="evidence" value="ECO:0007669"/>
    <property type="project" value="InterPro"/>
</dbReference>
<keyword evidence="3" id="KW-1003">Cell membrane</keyword>
<proteinExistence type="predicted"/>
<evidence type="ECO:0000256" key="5">
    <source>
        <dbReference type="ARBA" id="ARBA00022989"/>
    </source>
</evidence>
<dbReference type="PANTHER" id="PTHR42643:SF30">
    <property type="entry name" value="IONOTROPIC RECEPTOR 40A-RELATED"/>
    <property type="match status" value="1"/>
</dbReference>
<keyword evidence="8" id="KW-0675">Receptor</keyword>
<dbReference type="AlphaFoldDB" id="A0A8J2KLU6"/>
<evidence type="ECO:0000256" key="6">
    <source>
        <dbReference type="ARBA" id="ARBA00023065"/>
    </source>
</evidence>
<protein>
    <recommendedName>
        <fullName evidence="13">Ionotropic glutamate receptor L-glutamate and glycine-binding domain-containing protein</fullName>
    </recommendedName>
</protein>
<evidence type="ECO:0000313" key="15">
    <source>
        <dbReference type="Proteomes" id="UP000708208"/>
    </source>
</evidence>
<evidence type="ECO:0000256" key="12">
    <source>
        <dbReference type="SAM" id="Phobius"/>
    </source>
</evidence>
<reference evidence="14" key="1">
    <citation type="submission" date="2021-06" db="EMBL/GenBank/DDBJ databases">
        <authorList>
            <person name="Hodson N. C."/>
            <person name="Mongue J. A."/>
            <person name="Jaron S. K."/>
        </authorList>
    </citation>
    <scope>NUCLEOTIDE SEQUENCE</scope>
</reference>
<evidence type="ECO:0000256" key="11">
    <source>
        <dbReference type="ARBA" id="ARBA00023303"/>
    </source>
</evidence>
<keyword evidence="5 12" id="KW-1133">Transmembrane helix</keyword>
<evidence type="ECO:0000256" key="9">
    <source>
        <dbReference type="ARBA" id="ARBA00023180"/>
    </source>
</evidence>
<keyword evidence="15" id="KW-1185">Reference proteome</keyword>
<organism evidence="14 15">
    <name type="scientific">Allacma fusca</name>
    <dbReference type="NCBI Taxonomy" id="39272"/>
    <lineage>
        <taxon>Eukaryota</taxon>
        <taxon>Metazoa</taxon>
        <taxon>Ecdysozoa</taxon>
        <taxon>Arthropoda</taxon>
        <taxon>Hexapoda</taxon>
        <taxon>Collembola</taxon>
        <taxon>Symphypleona</taxon>
        <taxon>Sminthuridae</taxon>
        <taxon>Allacma</taxon>
    </lineage>
</organism>
<evidence type="ECO:0000256" key="10">
    <source>
        <dbReference type="ARBA" id="ARBA00023286"/>
    </source>
</evidence>
<keyword evidence="7 12" id="KW-0472">Membrane</keyword>